<keyword evidence="4" id="KW-1185">Reference proteome</keyword>
<evidence type="ECO:0000313" key="4">
    <source>
        <dbReference type="Proteomes" id="UP001283341"/>
    </source>
</evidence>
<keyword evidence="1" id="KW-0175">Coiled coil</keyword>
<sequence>MTSVSNRTMSQWIPKVLPTAPSASLETSPGILTFALGVFSFCAAFYAIRYNAHREFQDLKDAVEERKSHVDELERYFEELDVAADADFEQSPIKPIIGNSLSSLKERHLEMESELNAIKGRFAMVVSTKRNDVVAGEDRDPAAALGGDPVGFAVVVRNATPSVVRRRTNLQLGK</sequence>
<dbReference type="Proteomes" id="UP001283341">
    <property type="component" value="Unassembled WGS sequence"/>
</dbReference>
<reference evidence="3" key="1">
    <citation type="journal article" date="2023" name="Mol. Phylogenet. Evol.">
        <title>Genome-scale phylogeny and comparative genomics of the fungal order Sordariales.</title>
        <authorList>
            <person name="Hensen N."/>
            <person name="Bonometti L."/>
            <person name="Westerberg I."/>
            <person name="Brannstrom I.O."/>
            <person name="Guillou S."/>
            <person name="Cros-Aarteil S."/>
            <person name="Calhoun S."/>
            <person name="Haridas S."/>
            <person name="Kuo A."/>
            <person name="Mondo S."/>
            <person name="Pangilinan J."/>
            <person name="Riley R."/>
            <person name="LaButti K."/>
            <person name="Andreopoulos B."/>
            <person name="Lipzen A."/>
            <person name="Chen C."/>
            <person name="Yan M."/>
            <person name="Daum C."/>
            <person name="Ng V."/>
            <person name="Clum A."/>
            <person name="Steindorff A."/>
            <person name="Ohm R.A."/>
            <person name="Martin F."/>
            <person name="Silar P."/>
            <person name="Natvig D.O."/>
            <person name="Lalanne C."/>
            <person name="Gautier V."/>
            <person name="Ament-Velasquez S.L."/>
            <person name="Kruys A."/>
            <person name="Hutchinson M.I."/>
            <person name="Powell A.J."/>
            <person name="Barry K."/>
            <person name="Miller A.N."/>
            <person name="Grigoriev I.V."/>
            <person name="Debuchy R."/>
            <person name="Gladieux P."/>
            <person name="Hiltunen Thoren M."/>
            <person name="Johannesson H."/>
        </authorList>
    </citation>
    <scope>NUCLEOTIDE SEQUENCE</scope>
    <source>
        <strain evidence="3">CBS 118394</strain>
    </source>
</reference>
<comment type="caution">
    <text evidence="3">The sequence shown here is derived from an EMBL/GenBank/DDBJ whole genome shotgun (WGS) entry which is preliminary data.</text>
</comment>
<dbReference type="EMBL" id="JAUEDM010000002">
    <property type="protein sequence ID" value="KAK3324980.1"/>
    <property type="molecule type" value="Genomic_DNA"/>
</dbReference>
<proteinExistence type="predicted"/>
<accession>A0AAE0MAH5</accession>
<name>A0AAE0MAH5_9PEZI</name>
<reference evidence="3" key="2">
    <citation type="submission" date="2023-06" db="EMBL/GenBank/DDBJ databases">
        <authorList>
            <consortium name="Lawrence Berkeley National Laboratory"/>
            <person name="Haridas S."/>
            <person name="Hensen N."/>
            <person name="Bonometti L."/>
            <person name="Westerberg I."/>
            <person name="Brannstrom I.O."/>
            <person name="Guillou S."/>
            <person name="Cros-Aarteil S."/>
            <person name="Calhoun S."/>
            <person name="Kuo A."/>
            <person name="Mondo S."/>
            <person name="Pangilinan J."/>
            <person name="Riley R."/>
            <person name="Labutti K."/>
            <person name="Andreopoulos B."/>
            <person name="Lipzen A."/>
            <person name="Chen C."/>
            <person name="Yanf M."/>
            <person name="Daum C."/>
            <person name="Ng V."/>
            <person name="Clum A."/>
            <person name="Steindorff A."/>
            <person name="Ohm R."/>
            <person name="Martin F."/>
            <person name="Silar P."/>
            <person name="Natvig D."/>
            <person name="Lalanne C."/>
            <person name="Gautier V."/>
            <person name="Ament-Velasquez S.L."/>
            <person name="Kruys A."/>
            <person name="Hutchinson M.I."/>
            <person name="Powell A.J."/>
            <person name="Barry K."/>
            <person name="Miller A.N."/>
            <person name="Grigoriev I.V."/>
            <person name="Debuchy R."/>
            <person name="Gladieux P."/>
            <person name="Thoren M.H."/>
            <person name="Johannesson H."/>
        </authorList>
    </citation>
    <scope>NUCLEOTIDE SEQUENCE</scope>
    <source>
        <strain evidence="3">CBS 118394</strain>
    </source>
</reference>
<evidence type="ECO:0000256" key="2">
    <source>
        <dbReference type="SAM" id="Phobius"/>
    </source>
</evidence>
<feature type="transmembrane region" description="Helical" evidence="2">
    <location>
        <begin position="31"/>
        <end position="48"/>
    </location>
</feature>
<gene>
    <name evidence="3" type="ORF">B0H66DRAFT_529033</name>
</gene>
<keyword evidence="2" id="KW-0812">Transmembrane</keyword>
<evidence type="ECO:0000256" key="1">
    <source>
        <dbReference type="SAM" id="Coils"/>
    </source>
</evidence>
<protein>
    <submittedName>
        <fullName evidence="3">Uncharacterized protein</fullName>
    </submittedName>
</protein>
<evidence type="ECO:0000313" key="3">
    <source>
        <dbReference type="EMBL" id="KAK3324980.1"/>
    </source>
</evidence>
<organism evidence="3 4">
    <name type="scientific">Apodospora peruviana</name>
    <dbReference type="NCBI Taxonomy" id="516989"/>
    <lineage>
        <taxon>Eukaryota</taxon>
        <taxon>Fungi</taxon>
        <taxon>Dikarya</taxon>
        <taxon>Ascomycota</taxon>
        <taxon>Pezizomycotina</taxon>
        <taxon>Sordariomycetes</taxon>
        <taxon>Sordariomycetidae</taxon>
        <taxon>Sordariales</taxon>
        <taxon>Lasiosphaeriaceae</taxon>
        <taxon>Apodospora</taxon>
    </lineage>
</organism>
<keyword evidence="2" id="KW-1133">Transmembrane helix</keyword>
<keyword evidence="2" id="KW-0472">Membrane</keyword>
<feature type="coiled-coil region" evidence="1">
    <location>
        <begin position="59"/>
        <end position="121"/>
    </location>
</feature>
<dbReference type="AlphaFoldDB" id="A0AAE0MAH5"/>